<keyword evidence="1" id="KW-1133">Transmembrane helix</keyword>
<dbReference type="AlphaFoldDB" id="A0AAJ2S4E7"/>
<evidence type="ECO:0000313" key="5">
    <source>
        <dbReference type="Proteomes" id="UP001278738"/>
    </source>
</evidence>
<organism evidence="3 4">
    <name type="scientific">Flavobacterium flavipigmentatum</name>
    <dbReference type="NCBI Taxonomy" id="2893884"/>
    <lineage>
        <taxon>Bacteria</taxon>
        <taxon>Pseudomonadati</taxon>
        <taxon>Bacteroidota</taxon>
        <taxon>Flavobacteriia</taxon>
        <taxon>Flavobacteriales</taxon>
        <taxon>Flavobacteriaceae</taxon>
        <taxon>Flavobacterium</taxon>
    </lineage>
</organism>
<dbReference type="EMBL" id="JAWXVG010000001">
    <property type="protein sequence ID" value="MDX6180678.1"/>
    <property type="molecule type" value="Genomic_DNA"/>
</dbReference>
<dbReference type="Proteomes" id="UP001270053">
    <property type="component" value="Unassembled WGS sequence"/>
</dbReference>
<evidence type="ECO:0000313" key="2">
    <source>
        <dbReference type="EMBL" id="MDX6180678.1"/>
    </source>
</evidence>
<dbReference type="Proteomes" id="UP001278738">
    <property type="component" value="Unassembled WGS sequence"/>
</dbReference>
<evidence type="ECO:0000313" key="3">
    <source>
        <dbReference type="EMBL" id="MDX6184278.1"/>
    </source>
</evidence>
<evidence type="ECO:0000256" key="1">
    <source>
        <dbReference type="SAM" id="Phobius"/>
    </source>
</evidence>
<reference evidence="3 5" key="1">
    <citation type="submission" date="2023-11" db="EMBL/GenBank/DDBJ databases">
        <title>Unpublished Manusciprt.</title>
        <authorList>
            <person name="Saticioglu I.B."/>
            <person name="Ay H."/>
            <person name="Ajmi N."/>
            <person name="Altun S."/>
            <person name="Duman M."/>
        </authorList>
    </citation>
    <scope>NUCLEOTIDE SEQUENCE</scope>
    <source>
        <strain evidence="2 5">Fl-33</strain>
        <strain evidence="3">Fl-77</strain>
    </source>
</reference>
<evidence type="ECO:0000313" key="4">
    <source>
        <dbReference type="Proteomes" id="UP001270053"/>
    </source>
</evidence>
<accession>A0AAJ2S4E7</accession>
<gene>
    <name evidence="2" type="ORF">SGQ18_00830</name>
    <name evidence="3" type="ORF">SGQ44_00830</name>
</gene>
<keyword evidence="5" id="KW-1185">Reference proteome</keyword>
<proteinExistence type="predicted"/>
<dbReference type="RefSeq" id="WP_229975394.1">
    <property type="nucleotide sequence ID" value="NZ_CP087133.1"/>
</dbReference>
<keyword evidence="1" id="KW-0812">Transmembrane</keyword>
<sequence>METNTNKDHIEQDTLQLVLEEFTLEQKTNNQHIEALIIAINNIGNKIDVSIKEHKPGKNVSQPLDVKPIEAILQKGFLDIKFMIGRQPKSIIRKFQILLFPEQDAKLFYKIVFGRWFLWLGIMVALTNLYNWGIHYSDNNKEIEMRQIQNDRIKKAWEYMYINNDKETKKLMKKAYINSVESNNSEKCGVK</sequence>
<feature type="transmembrane region" description="Helical" evidence="1">
    <location>
        <begin position="116"/>
        <end position="134"/>
    </location>
</feature>
<protein>
    <submittedName>
        <fullName evidence="3">Uncharacterized protein</fullName>
    </submittedName>
</protein>
<dbReference type="EMBL" id="JAWXVH010000001">
    <property type="protein sequence ID" value="MDX6184278.1"/>
    <property type="molecule type" value="Genomic_DNA"/>
</dbReference>
<keyword evidence="1" id="KW-0472">Membrane</keyword>
<comment type="caution">
    <text evidence="3">The sequence shown here is derived from an EMBL/GenBank/DDBJ whole genome shotgun (WGS) entry which is preliminary data.</text>
</comment>
<name>A0AAJ2S4E7_9FLAO</name>